<organism evidence="1 2">
    <name type="scientific">Elysia marginata</name>
    <dbReference type="NCBI Taxonomy" id="1093978"/>
    <lineage>
        <taxon>Eukaryota</taxon>
        <taxon>Metazoa</taxon>
        <taxon>Spiralia</taxon>
        <taxon>Lophotrochozoa</taxon>
        <taxon>Mollusca</taxon>
        <taxon>Gastropoda</taxon>
        <taxon>Heterobranchia</taxon>
        <taxon>Euthyneura</taxon>
        <taxon>Panpulmonata</taxon>
        <taxon>Sacoglossa</taxon>
        <taxon>Placobranchoidea</taxon>
        <taxon>Plakobranchidae</taxon>
        <taxon>Elysia</taxon>
    </lineage>
</organism>
<dbReference type="InterPro" id="IPR008042">
    <property type="entry name" value="Retrotrans_Pao"/>
</dbReference>
<dbReference type="Pfam" id="PF05380">
    <property type="entry name" value="Peptidase_A17"/>
    <property type="match status" value="1"/>
</dbReference>
<dbReference type="PANTHER" id="PTHR47331:SF6">
    <property type="entry name" value="DOUBLECORTIN DOMAIN-CONTAINING PROTEIN"/>
    <property type="match status" value="1"/>
</dbReference>
<sequence>MKIHIFGAKPSPACANFGLKQLAKDNSFVSQSASVFLQRDFYVNDGLQANQNGADNVEALKKAREICSRGNLRLHKITSNSKDFLDYFPESEITSASKSIDLSAPVVEKTLGLKWHVDTDTLGFTSALKHHSITRKGVLSTIASLYDPLGFLAPFILEGKLILQEMCKD</sequence>
<name>A0AAV4H7E1_9GAST</name>
<dbReference type="EMBL" id="BMAT01008781">
    <property type="protein sequence ID" value="GFR92540.1"/>
    <property type="molecule type" value="Genomic_DNA"/>
</dbReference>
<dbReference type="PANTHER" id="PTHR47331">
    <property type="entry name" value="PHD-TYPE DOMAIN-CONTAINING PROTEIN"/>
    <property type="match status" value="1"/>
</dbReference>
<evidence type="ECO:0000313" key="1">
    <source>
        <dbReference type="EMBL" id="GFR92540.1"/>
    </source>
</evidence>
<keyword evidence="2" id="KW-1185">Reference proteome</keyword>
<dbReference type="Proteomes" id="UP000762676">
    <property type="component" value="Unassembled WGS sequence"/>
</dbReference>
<reference evidence="1 2" key="1">
    <citation type="journal article" date="2021" name="Elife">
        <title>Chloroplast acquisition without the gene transfer in kleptoplastic sea slugs, Plakobranchus ocellatus.</title>
        <authorList>
            <person name="Maeda T."/>
            <person name="Takahashi S."/>
            <person name="Yoshida T."/>
            <person name="Shimamura S."/>
            <person name="Takaki Y."/>
            <person name="Nagai Y."/>
            <person name="Toyoda A."/>
            <person name="Suzuki Y."/>
            <person name="Arimoto A."/>
            <person name="Ishii H."/>
            <person name="Satoh N."/>
            <person name="Nishiyama T."/>
            <person name="Hasebe M."/>
            <person name="Maruyama T."/>
            <person name="Minagawa J."/>
            <person name="Obokata J."/>
            <person name="Shigenobu S."/>
        </authorList>
    </citation>
    <scope>NUCLEOTIDE SEQUENCE [LARGE SCALE GENOMIC DNA]</scope>
</reference>
<comment type="caution">
    <text evidence="1">The sequence shown here is derived from an EMBL/GenBank/DDBJ whole genome shotgun (WGS) entry which is preliminary data.</text>
</comment>
<protein>
    <submittedName>
        <fullName evidence="1">Non-LTR (Long terminal repeat) retrotransposon and domain-containing protein</fullName>
    </submittedName>
</protein>
<proteinExistence type="predicted"/>
<dbReference type="AlphaFoldDB" id="A0AAV4H7E1"/>
<gene>
    <name evidence="1" type="ORF">ElyMa_004356300</name>
</gene>
<accession>A0AAV4H7E1</accession>
<evidence type="ECO:0000313" key="2">
    <source>
        <dbReference type="Proteomes" id="UP000762676"/>
    </source>
</evidence>